<reference evidence="1" key="1">
    <citation type="submission" date="2015-10" db="EMBL/GenBank/DDBJ databases">
        <authorList>
            <person name="Gilbert D.G."/>
        </authorList>
    </citation>
    <scope>NUCLEOTIDE SEQUENCE</scope>
</reference>
<proteinExistence type="predicted"/>
<gene>
    <name evidence="1" type="ORF">MGWOODY_Tha1619</name>
</gene>
<sequence>MLVAVFSQGVTITRTAHRNTCTCATQAGIRAYGLSFILTIDAFPCYAQWQIVDGMTDHRCGGSAGFAVALLQQLTSLPV</sequence>
<dbReference type="EMBL" id="CZQC01000063">
    <property type="protein sequence ID" value="CUS42201.1"/>
    <property type="molecule type" value="Genomic_DNA"/>
</dbReference>
<evidence type="ECO:0000313" key="1">
    <source>
        <dbReference type="EMBL" id="CUS42201.1"/>
    </source>
</evidence>
<dbReference type="AlphaFoldDB" id="A0A160TDV3"/>
<accession>A0A160TDV3</accession>
<name>A0A160TDV3_9ZZZZ</name>
<protein>
    <submittedName>
        <fullName evidence="1">Uncharacterized protein</fullName>
    </submittedName>
</protein>
<organism evidence="1">
    <name type="scientific">hydrothermal vent metagenome</name>
    <dbReference type="NCBI Taxonomy" id="652676"/>
    <lineage>
        <taxon>unclassified sequences</taxon>
        <taxon>metagenomes</taxon>
        <taxon>ecological metagenomes</taxon>
    </lineage>
</organism>